<organism evidence="1 2">
    <name type="scientific">Agrobacterium tumefaciens</name>
    <dbReference type="NCBI Taxonomy" id="358"/>
    <lineage>
        <taxon>Bacteria</taxon>
        <taxon>Pseudomonadati</taxon>
        <taxon>Pseudomonadota</taxon>
        <taxon>Alphaproteobacteria</taxon>
        <taxon>Hyphomicrobiales</taxon>
        <taxon>Rhizobiaceae</taxon>
        <taxon>Rhizobium/Agrobacterium group</taxon>
        <taxon>Agrobacterium</taxon>
        <taxon>Agrobacterium tumefaciens complex</taxon>
    </lineage>
</organism>
<proteinExistence type="predicted"/>
<gene>
    <name evidence="1" type="ORF">J2W61_000197</name>
</gene>
<evidence type="ECO:0000313" key="2">
    <source>
        <dbReference type="Proteomes" id="UP001265315"/>
    </source>
</evidence>
<comment type="caution">
    <text evidence="1">The sequence shown here is derived from an EMBL/GenBank/DDBJ whole genome shotgun (WGS) entry which is preliminary data.</text>
</comment>
<dbReference type="Proteomes" id="UP001265315">
    <property type="component" value="Unassembled WGS sequence"/>
</dbReference>
<dbReference type="RefSeq" id="WP_131861077.1">
    <property type="nucleotide sequence ID" value="NZ_JAGIPM010000004.1"/>
</dbReference>
<dbReference type="EMBL" id="JAVDSW010000001">
    <property type="protein sequence ID" value="MDR6700369.1"/>
    <property type="molecule type" value="Genomic_DNA"/>
</dbReference>
<reference evidence="1" key="1">
    <citation type="submission" date="2023-07" db="EMBL/GenBank/DDBJ databases">
        <title>Sorghum-associated microbial communities from plants grown in Nebraska, USA.</title>
        <authorList>
            <person name="Schachtman D."/>
        </authorList>
    </citation>
    <scope>NUCLEOTIDE SEQUENCE</scope>
    <source>
        <strain evidence="1">1457</strain>
    </source>
</reference>
<accession>A0AAW8LP55</accession>
<evidence type="ECO:0000313" key="1">
    <source>
        <dbReference type="EMBL" id="MDR6700369.1"/>
    </source>
</evidence>
<protein>
    <submittedName>
        <fullName evidence="1">Uncharacterized protein</fullName>
    </submittedName>
</protein>
<name>A0AAW8LP55_AGRTU</name>
<sequence length="228" mass="26254">MQFPKLKILGDIQTGTAPILDQLGLKARMREWCGYPTIQFETVDGSMRSPVRFVMRTKLEPDVPGSLWMGFSIQCTGYDAKPLPDSDWTFVRYAGMDDIYLNGTDVKSLELLIRELQAFDLIFTEEHPKATFDEDFYETYLKLTRGLKKFGDIAVTCKRSGEKESQNFTDHAGRSWEIDFDEQIQVSLDGVRLKEFRFAEADTIVPFIKRELKKVSPEVRNNEIGMKL</sequence>
<dbReference type="AlphaFoldDB" id="A0AAW8LP55"/>